<protein>
    <submittedName>
        <fullName evidence="2">Uncharacterized protein</fullName>
    </submittedName>
</protein>
<evidence type="ECO:0000256" key="1">
    <source>
        <dbReference type="SAM" id="MobiDB-lite"/>
    </source>
</evidence>
<keyword evidence="3" id="KW-1185">Reference proteome</keyword>
<accession>A0A4Y7JGG1</accession>
<dbReference type="AlphaFoldDB" id="A0A4Y7JGG1"/>
<dbReference type="EMBL" id="CM010718">
    <property type="protein sequence ID" value="RZC59626.1"/>
    <property type="molecule type" value="Genomic_DNA"/>
</dbReference>
<reference evidence="2 3" key="1">
    <citation type="journal article" date="2018" name="Science">
        <title>The opium poppy genome and morphinan production.</title>
        <authorList>
            <person name="Guo L."/>
            <person name="Winzer T."/>
            <person name="Yang X."/>
            <person name="Li Y."/>
            <person name="Ning Z."/>
            <person name="He Z."/>
            <person name="Teodor R."/>
            <person name="Lu Y."/>
            <person name="Bowser T.A."/>
            <person name="Graham I.A."/>
            <person name="Ye K."/>
        </authorList>
    </citation>
    <scope>NUCLEOTIDE SEQUENCE [LARGE SCALE GENOMIC DNA]</scope>
    <source>
        <strain evidence="3">cv. HN1</strain>
        <tissue evidence="2">Leaves</tissue>
    </source>
</reference>
<dbReference type="Gramene" id="RZC59626">
    <property type="protein sequence ID" value="RZC59626"/>
    <property type="gene ID" value="C5167_006921"/>
</dbReference>
<proteinExistence type="predicted"/>
<feature type="compositionally biased region" description="Basic residues" evidence="1">
    <location>
        <begin position="44"/>
        <end position="56"/>
    </location>
</feature>
<name>A0A4Y7JGG1_PAPSO</name>
<feature type="region of interest" description="Disordered" evidence="1">
    <location>
        <begin position="1"/>
        <end position="84"/>
    </location>
</feature>
<feature type="compositionally biased region" description="Polar residues" evidence="1">
    <location>
        <begin position="7"/>
        <end position="24"/>
    </location>
</feature>
<evidence type="ECO:0000313" key="2">
    <source>
        <dbReference type="EMBL" id="RZC59626.1"/>
    </source>
</evidence>
<evidence type="ECO:0000313" key="3">
    <source>
        <dbReference type="Proteomes" id="UP000316621"/>
    </source>
</evidence>
<organism evidence="2 3">
    <name type="scientific">Papaver somniferum</name>
    <name type="common">Opium poppy</name>
    <dbReference type="NCBI Taxonomy" id="3469"/>
    <lineage>
        <taxon>Eukaryota</taxon>
        <taxon>Viridiplantae</taxon>
        <taxon>Streptophyta</taxon>
        <taxon>Embryophyta</taxon>
        <taxon>Tracheophyta</taxon>
        <taxon>Spermatophyta</taxon>
        <taxon>Magnoliopsida</taxon>
        <taxon>Ranunculales</taxon>
        <taxon>Papaveraceae</taxon>
        <taxon>Papaveroideae</taxon>
        <taxon>Papaver</taxon>
    </lineage>
</organism>
<sequence length="84" mass="9408">MEKKNDNINAKNSKGNGATPQQFHGTKRIRASNDLSVIAEQLAKKRKKTSKKKKSLARTTRGAKFSRSTMEKKNDNTDTIDDAE</sequence>
<dbReference type="Proteomes" id="UP000316621">
    <property type="component" value="Chromosome 4"/>
</dbReference>
<gene>
    <name evidence="2" type="ORF">C5167_006921</name>
</gene>